<dbReference type="OrthoDB" id="653904at2759"/>
<dbReference type="EMBL" id="UYRV01012221">
    <property type="protein sequence ID" value="VDK58748.1"/>
    <property type="molecule type" value="Genomic_DNA"/>
</dbReference>
<gene>
    <name evidence="2" type="ORF">CGOC_LOCUS4421</name>
</gene>
<accession>A0A3P6SYV1</accession>
<evidence type="ECO:0000256" key="1">
    <source>
        <dbReference type="SAM" id="MobiDB-lite"/>
    </source>
</evidence>
<proteinExistence type="predicted"/>
<sequence length="107" mass="11665">MAPAAMAPAVPPSPPAAPASSTRKTTNGKKEPPADGEKPKRGRPRKIKRSEKCLDEELCEEVTNGIEKDHLGVPEKSALFFCHNHSLVLFGSHRSLEFEILFLGAFD</sequence>
<reference evidence="2 3" key="1">
    <citation type="submission" date="2018-11" db="EMBL/GenBank/DDBJ databases">
        <authorList>
            <consortium name="Pathogen Informatics"/>
        </authorList>
    </citation>
    <scope>NUCLEOTIDE SEQUENCE [LARGE SCALE GENOMIC DNA]</scope>
</reference>
<feature type="region of interest" description="Disordered" evidence="1">
    <location>
        <begin position="1"/>
        <end position="49"/>
    </location>
</feature>
<evidence type="ECO:0000313" key="2">
    <source>
        <dbReference type="EMBL" id="VDK58748.1"/>
    </source>
</evidence>
<protein>
    <submittedName>
        <fullName evidence="2">Uncharacterized protein</fullName>
    </submittedName>
</protein>
<dbReference type="Proteomes" id="UP000271889">
    <property type="component" value="Unassembled WGS sequence"/>
</dbReference>
<evidence type="ECO:0000313" key="3">
    <source>
        <dbReference type="Proteomes" id="UP000271889"/>
    </source>
</evidence>
<feature type="compositionally biased region" description="Basic residues" evidence="1">
    <location>
        <begin position="40"/>
        <end position="49"/>
    </location>
</feature>
<keyword evidence="3" id="KW-1185">Reference proteome</keyword>
<dbReference type="AlphaFoldDB" id="A0A3P6SYV1"/>
<feature type="compositionally biased region" description="Basic and acidic residues" evidence="1">
    <location>
        <begin position="28"/>
        <end position="39"/>
    </location>
</feature>
<name>A0A3P6SYV1_CYLGO</name>
<organism evidence="2 3">
    <name type="scientific">Cylicostephanus goldi</name>
    <name type="common">Nematode worm</name>
    <dbReference type="NCBI Taxonomy" id="71465"/>
    <lineage>
        <taxon>Eukaryota</taxon>
        <taxon>Metazoa</taxon>
        <taxon>Ecdysozoa</taxon>
        <taxon>Nematoda</taxon>
        <taxon>Chromadorea</taxon>
        <taxon>Rhabditida</taxon>
        <taxon>Rhabditina</taxon>
        <taxon>Rhabditomorpha</taxon>
        <taxon>Strongyloidea</taxon>
        <taxon>Strongylidae</taxon>
        <taxon>Cylicostephanus</taxon>
    </lineage>
</organism>